<evidence type="ECO:0000313" key="2">
    <source>
        <dbReference type="Proteomes" id="UP000034727"/>
    </source>
</evidence>
<dbReference type="SUPFAM" id="SSF53795">
    <property type="entry name" value="PEP carboxykinase-like"/>
    <property type="match status" value="1"/>
</dbReference>
<dbReference type="AlphaFoldDB" id="A0A0G1N244"/>
<organism evidence="1 2">
    <name type="scientific">Candidatus Jorgensenbacteria bacterium GW2011_GWA2_45_9</name>
    <dbReference type="NCBI Taxonomy" id="1618663"/>
    <lineage>
        <taxon>Bacteria</taxon>
        <taxon>Candidatus Joergenseniibacteriota</taxon>
    </lineage>
</organism>
<dbReference type="InterPro" id="IPR027417">
    <property type="entry name" value="P-loop_NTPase"/>
</dbReference>
<accession>A0A0G1N244</accession>
<evidence type="ECO:0008006" key="3">
    <source>
        <dbReference type="Google" id="ProtNLM"/>
    </source>
</evidence>
<comment type="caution">
    <text evidence="1">The sequence shown here is derived from an EMBL/GenBank/DDBJ whole genome shotgun (WGS) entry which is preliminary data.</text>
</comment>
<dbReference type="EMBL" id="LCLJ01000019">
    <property type="protein sequence ID" value="KKU14666.1"/>
    <property type="molecule type" value="Genomic_DNA"/>
</dbReference>
<sequence length="352" mass="40069">MDKRYNIHGLVGVRVNSVSKHISDGCAHYLRHFENGLQEISDLEIEDFEKFPPPKHNPYQEDFTKTERGICFTKEKYAISMEKGRMREYTTYANHATNFWIQTILIKKGFSFVHGAGVELNGRGIIFPALGGTGKTTLISALRDKSDFKFFGDDYVIVGTGGEMYSYPSDFSIYPFHIPLFNELENSQAAGYLRRRTIFAWYYKAKRIMNFIAKRIFRSYGPVFKGWNAAYAKVPVKELIPSEKIGQKTTLAASVFLERYEGKEMVFERMEAGILVDKIMGILNLESGDGIRYISAIASTGGFDIADFFSLQKKILLGAFSKLALYRLRIPVDISNDEYRAYLKENIANAIA</sequence>
<protein>
    <recommendedName>
        <fullName evidence="3">HPr kinase</fullName>
    </recommendedName>
</protein>
<dbReference type="Gene3D" id="3.40.50.300">
    <property type="entry name" value="P-loop containing nucleotide triphosphate hydrolases"/>
    <property type="match status" value="1"/>
</dbReference>
<reference evidence="1 2" key="1">
    <citation type="journal article" date="2015" name="Nature">
        <title>rRNA introns, odd ribosomes, and small enigmatic genomes across a large radiation of phyla.</title>
        <authorList>
            <person name="Brown C.T."/>
            <person name="Hug L.A."/>
            <person name="Thomas B.C."/>
            <person name="Sharon I."/>
            <person name="Castelle C.J."/>
            <person name="Singh A."/>
            <person name="Wilkins M.J."/>
            <person name="Williams K.H."/>
            <person name="Banfield J.F."/>
        </authorList>
    </citation>
    <scope>NUCLEOTIDE SEQUENCE [LARGE SCALE GENOMIC DNA]</scope>
</reference>
<proteinExistence type="predicted"/>
<evidence type="ECO:0000313" key="1">
    <source>
        <dbReference type="EMBL" id="KKU14666.1"/>
    </source>
</evidence>
<name>A0A0G1N244_9BACT</name>
<dbReference type="Proteomes" id="UP000034727">
    <property type="component" value="Unassembled WGS sequence"/>
</dbReference>
<gene>
    <name evidence="1" type="ORF">UX22_C0019G0021</name>
</gene>